<keyword evidence="2" id="KW-0238">DNA-binding</keyword>
<reference evidence="6 7" key="1">
    <citation type="journal article" date="2023" name="BMC Biol.">
        <title>The compact genome of the sponge Oopsacas minuta (Hexactinellida) is lacking key metazoan core genes.</title>
        <authorList>
            <person name="Santini S."/>
            <person name="Schenkelaars Q."/>
            <person name="Jourda C."/>
            <person name="Duchesne M."/>
            <person name="Belahbib H."/>
            <person name="Rocher C."/>
            <person name="Selva M."/>
            <person name="Riesgo A."/>
            <person name="Vervoort M."/>
            <person name="Leys S.P."/>
            <person name="Kodjabachian L."/>
            <person name="Le Bivic A."/>
            <person name="Borchiellini C."/>
            <person name="Claverie J.M."/>
            <person name="Renard E."/>
        </authorList>
    </citation>
    <scope>NUCLEOTIDE SEQUENCE [LARGE SCALE GENOMIC DNA]</scope>
    <source>
        <strain evidence="6">SPO-2</strain>
    </source>
</reference>
<dbReference type="Proteomes" id="UP001165289">
    <property type="component" value="Unassembled WGS sequence"/>
</dbReference>
<evidence type="ECO:0000256" key="4">
    <source>
        <dbReference type="SAM" id="Coils"/>
    </source>
</evidence>
<evidence type="ECO:0000259" key="5">
    <source>
        <dbReference type="Pfam" id="PF03131"/>
    </source>
</evidence>
<dbReference type="Pfam" id="PF03131">
    <property type="entry name" value="bZIP_Maf"/>
    <property type="match status" value="1"/>
</dbReference>
<gene>
    <name evidence="6" type="ORF">LOD99_14004</name>
</gene>
<evidence type="ECO:0000313" key="7">
    <source>
        <dbReference type="Proteomes" id="UP001165289"/>
    </source>
</evidence>
<dbReference type="Gene3D" id="1.20.5.170">
    <property type="match status" value="1"/>
</dbReference>
<dbReference type="InterPro" id="IPR004826">
    <property type="entry name" value="bZIP_Maf"/>
</dbReference>
<dbReference type="GO" id="GO:0006355">
    <property type="term" value="P:regulation of DNA-templated transcription"/>
    <property type="evidence" value="ECO:0007669"/>
    <property type="project" value="InterPro"/>
</dbReference>
<feature type="coiled-coil region" evidence="4">
    <location>
        <begin position="77"/>
        <end position="111"/>
    </location>
</feature>
<evidence type="ECO:0000313" key="6">
    <source>
        <dbReference type="EMBL" id="KAI6660418.1"/>
    </source>
</evidence>
<keyword evidence="1" id="KW-0805">Transcription regulation</keyword>
<protein>
    <recommendedName>
        <fullName evidence="5">Basic leucine zipper domain-containing protein</fullName>
    </recommendedName>
</protein>
<feature type="domain" description="Basic leucine zipper" evidence="5">
    <location>
        <begin position="24"/>
        <end position="108"/>
    </location>
</feature>
<dbReference type="EMBL" id="JAKMXF010000033">
    <property type="protein sequence ID" value="KAI6660418.1"/>
    <property type="molecule type" value="Genomic_DNA"/>
</dbReference>
<dbReference type="GO" id="GO:0003677">
    <property type="term" value="F:DNA binding"/>
    <property type="evidence" value="ECO:0007669"/>
    <property type="project" value="UniProtKB-KW"/>
</dbReference>
<keyword evidence="4" id="KW-0175">Coiled coil</keyword>
<evidence type="ECO:0000256" key="3">
    <source>
        <dbReference type="ARBA" id="ARBA00023163"/>
    </source>
</evidence>
<keyword evidence="3" id="KW-0804">Transcription</keyword>
<evidence type="ECO:0000256" key="2">
    <source>
        <dbReference type="ARBA" id="ARBA00023125"/>
    </source>
</evidence>
<sequence length="122" mass="14599">MTTTVSEFYYSNQQSPLELDGKISKSEVIDLDIKTLNRKIRDTQMTKEEAKLMKVIRRKQKMKEYGVINRKKEKVLILTLEEERNELFREYGSIRREIEDLKTQKAQLEIMGILDNLEEHNY</sequence>
<organism evidence="6 7">
    <name type="scientific">Oopsacas minuta</name>
    <dbReference type="NCBI Taxonomy" id="111878"/>
    <lineage>
        <taxon>Eukaryota</taxon>
        <taxon>Metazoa</taxon>
        <taxon>Porifera</taxon>
        <taxon>Hexactinellida</taxon>
        <taxon>Hexasterophora</taxon>
        <taxon>Lyssacinosida</taxon>
        <taxon>Leucopsacidae</taxon>
        <taxon>Oopsacas</taxon>
    </lineage>
</organism>
<keyword evidence="7" id="KW-1185">Reference proteome</keyword>
<name>A0AAV7KGK2_9METZ</name>
<evidence type="ECO:0000256" key="1">
    <source>
        <dbReference type="ARBA" id="ARBA00023015"/>
    </source>
</evidence>
<accession>A0AAV7KGK2</accession>
<dbReference type="AlphaFoldDB" id="A0AAV7KGK2"/>
<comment type="caution">
    <text evidence="6">The sequence shown here is derived from an EMBL/GenBank/DDBJ whole genome shotgun (WGS) entry which is preliminary data.</text>
</comment>
<proteinExistence type="predicted"/>